<dbReference type="RefSeq" id="WP_104736664.1">
    <property type="nucleotide sequence ID" value="NZ_BMHR01000002.1"/>
</dbReference>
<accession>A0A2P4F075</accession>
<dbReference type="EMBL" id="PPSK01000001">
    <property type="protein sequence ID" value="POB06409.1"/>
    <property type="molecule type" value="Genomic_DNA"/>
</dbReference>
<feature type="domain" description="TonB-dependent receptor plug" evidence="14">
    <location>
        <begin position="50"/>
        <end position="157"/>
    </location>
</feature>
<dbReference type="GO" id="GO:0044718">
    <property type="term" value="P:siderophore transmembrane transport"/>
    <property type="evidence" value="ECO:0007669"/>
    <property type="project" value="TreeGrafter"/>
</dbReference>
<evidence type="ECO:0000256" key="3">
    <source>
        <dbReference type="ARBA" id="ARBA00022452"/>
    </source>
</evidence>
<evidence type="ECO:0000256" key="12">
    <source>
        <dbReference type="SAM" id="SignalP"/>
    </source>
</evidence>
<feature type="chain" id="PRO_5015117496" evidence="12">
    <location>
        <begin position="25"/>
        <end position="650"/>
    </location>
</feature>
<reference evidence="15 16" key="1">
    <citation type="submission" date="2018-01" db="EMBL/GenBank/DDBJ databases">
        <title>Draft genome of the type strain Pseudomonas oceani DSM 100277 isolated from the deep water in Okinawa trough, northwestern Pacific Ocean.</title>
        <authorList>
            <person name="Gomila M."/>
            <person name="Mulet M."/>
            <person name="Garcia-Valdes E."/>
            <person name="Lalucat J."/>
        </authorList>
    </citation>
    <scope>NUCLEOTIDE SEQUENCE [LARGE SCALE GENOMIC DNA]</scope>
    <source>
        <strain evidence="15 16">DSM 100277</strain>
    </source>
</reference>
<evidence type="ECO:0000256" key="2">
    <source>
        <dbReference type="ARBA" id="ARBA00022448"/>
    </source>
</evidence>
<dbReference type="InterPro" id="IPR036942">
    <property type="entry name" value="Beta-barrel_TonB_sf"/>
</dbReference>
<dbReference type="AlphaFoldDB" id="A0A2P4F075"/>
<dbReference type="PANTHER" id="PTHR30069:SF53">
    <property type="entry name" value="COLICIN I RECEPTOR-RELATED"/>
    <property type="match status" value="1"/>
</dbReference>
<gene>
    <name evidence="15" type="ORF">C1949_01340</name>
</gene>
<dbReference type="InterPro" id="IPR039426">
    <property type="entry name" value="TonB-dep_rcpt-like"/>
</dbReference>
<evidence type="ECO:0000313" key="16">
    <source>
        <dbReference type="Proteomes" id="UP000243451"/>
    </source>
</evidence>
<proteinExistence type="inferred from homology"/>
<evidence type="ECO:0000256" key="9">
    <source>
        <dbReference type="ARBA" id="ARBA00023237"/>
    </source>
</evidence>
<evidence type="ECO:0000256" key="6">
    <source>
        <dbReference type="ARBA" id="ARBA00023065"/>
    </source>
</evidence>
<protein>
    <submittedName>
        <fullName evidence="15">TonB-dependent receptor</fullName>
    </submittedName>
</protein>
<evidence type="ECO:0000256" key="5">
    <source>
        <dbReference type="ARBA" id="ARBA00022729"/>
    </source>
</evidence>
<sequence length="650" mass="71214">MENRSGAASCGLFALALLGSSASANNLADTNSTALPTLVVTATTTERSTADAPASVSVVAGDDLRSRPVNDLADAVRNTVGVDLEDLGLGRRGVSIRGMNSEQTLMLVDGQRISASASGIAHSDFELGWVPTEAIERVEIVRGPMSSLYGSEALGGVVNVITRAATDEWQGSLSSNATFSDSSLDGEQRKTGFYLGGPLVDGKLGLNLWGEFRQRDALHDAANPTLSQLDEQDARSGHLGLSWTPLDNQRIDLSVDAGNEEQDGDRSSSASPLYKTHYDVDRRRYSLAHKGDWSWGDSQLRLYRAELERKAYRSDGADASGPNTFTDTVLDGRIGLALGEHQLLTFGAETRREELEDPTVNRGGKAEQDHYAAFAQNEIWFNEQWELVLGARVDRHEDFGWETSPRGYLMFHPSDALTLRAGVGHGFKAPTLKQLSPEYESRAAMGGRGIIRGNPELEPETNQSFELGAELDQGRWMVAATLFRNDVDNLIETIRLPTCDVPGRVCLEYDNIAEARLQGLELSGRVTLLDPLSLSANYTYLDAENRVTGERLADRSRHRANASLDWDLTPTIGTRLQAQYHSSQFRSASEPDSPGYTLVNWYLDYAVTRNLSLHTGIENIGDERLANDDPDDYDRVDSGRRYFAGLTVSF</sequence>
<evidence type="ECO:0000256" key="8">
    <source>
        <dbReference type="ARBA" id="ARBA00023136"/>
    </source>
</evidence>
<keyword evidence="9 10" id="KW-0998">Cell outer membrane</keyword>
<keyword evidence="3 10" id="KW-1134">Transmembrane beta strand</keyword>
<evidence type="ECO:0000256" key="7">
    <source>
        <dbReference type="ARBA" id="ARBA00023077"/>
    </source>
</evidence>
<dbReference type="PANTHER" id="PTHR30069">
    <property type="entry name" value="TONB-DEPENDENT OUTER MEMBRANE RECEPTOR"/>
    <property type="match status" value="1"/>
</dbReference>
<feature type="domain" description="TonB-dependent receptor-like beta-barrel" evidence="13">
    <location>
        <begin position="238"/>
        <end position="620"/>
    </location>
</feature>
<feature type="signal peptide" evidence="12">
    <location>
        <begin position="1"/>
        <end position="24"/>
    </location>
</feature>
<evidence type="ECO:0000256" key="4">
    <source>
        <dbReference type="ARBA" id="ARBA00022692"/>
    </source>
</evidence>
<dbReference type="Proteomes" id="UP000243451">
    <property type="component" value="Unassembled WGS sequence"/>
</dbReference>
<dbReference type="OrthoDB" id="9764669at2"/>
<keyword evidence="4 10" id="KW-0812">Transmembrane</keyword>
<dbReference type="CDD" id="cd01347">
    <property type="entry name" value="ligand_gated_channel"/>
    <property type="match status" value="1"/>
</dbReference>
<keyword evidence="2 10" id="KW-0813">Transport</keyword>
<comment type="subcellular location">
    <subcellularLocation>
        <location evidence="1 10">Cell outer membrane</location>
        <topology evidence="1 10">Multi-pass membrane protein</topology>
    </subcellularLocation>
</comment>
<keyword evidence="8 10" id="KW-0472">Membrane</keyword>
<evidence type="ECO:0000259" key="14">
    <source>
        <dbReference type="Pfam" id="PF07715"/>
    </source>
</evidence>
<dbReference type="SUPFAM" id="SSF56935">
    <property type="entry name" value="Porins"/>
    <property type="match status" value="1"/>
</dbReference>
<dbReference type="GO" id="GO:0015344">
    <property type="term" value="F:siderophore uptake transmembrane transporter activity"/>
    <property type="evidence" value="ECO:0007669"/>
    <property type="project" value="TreeGrafter"/>
</dbReference>
<dbReference type="InterPro" id="IPR012910">
    <property type="entry name" value="Plug_dom"/>
</dbReference>
<keyword evidence="16" id="KW-1185">Reference proteome</keyword>
<dbReference type="InterPro" id="IPR000531">
    <property type="entry name" value="Beta-barrel_TonB"/>
</dbReference>
<dbReference type="Gene3D" id="2.40.170.20">
    <property type="entry name" value="TonB-dependent receptor, beta-barrel domain"/>
    <property type="match status" value="1"/>
</dbReference>
<keyword evidence="7 11" id="KW-0798">TonB box</keyword>
<evidence type="ECO:0000256" key="10">
    <source>
        <dbReference type="PROSITE-ProRule" id="PRU01360"/>
    </source>
</evidence>
<keyword evidence="6" id="KW-0406">Ion transport</keyword>
<evidence type="ECO:0000256" key="11">
    <source>
        <dbReference type="RuleBase" id="RU003357"/>
    </source>
</evidence>
<dbReference type="Gene3D" id="2.170.130.10">
    <property type="entry name" value="TonB-dependent receptor, plug domain"/>
    <property type="match status" value="1"/>
</dbReference>
<evidence type="ECO:0000313" key="15">
    <source>
        <dbReference type="EMBL" id="POB06409.1"/>
    </source>
</evidence>
<evidence type="ECO:0000259" key="13">
    <source>
        <dbReference type="Pfam" id="PF00593"/>
    </source>
</evidence>
<dbReference type="PROSITE" id="PS52016">
    <property type="entry name" value="TONB_DEPENDENT_REC_3"/>
    <property type="match status" value="1"/>
</dbReference>
<name>A0A2P4F075_9GAMM</name>
<comment type="caution">
    <text evidence="15">The sequence shown here is derived from an EMBL/GenBank/DDBJ whole genome shotgun (WGS) entry which is preliminary data.</text>
</comment>
<organism evidence="15 16">
    <name type="scientific">Halopseudomonas oceani</name>
    <dbReference type="NCBI Taxonomy" id="1708783"/>
    <lineage>
        <taxon>Bacteria</taxon>
        <taxon>Pseudomonadati</taxon>
        <taxon>Pseudomonadota</taxon>
        <taxon>Gammaproteobacteria</taxon>
        <taxon>Pseudomonadales</taxon>
        <taxon>Pseudomonadaceae</taxon>
        <taxon>Halopseudomonas</taxon>
    </lineage>
</organism>
<evidence type="ECO:0000256" key="1">
    <source>
        <dbReference type="ARBA" id="ARBA00004571"/>
    </source>
</evidence>
<keyword evidence="15" id="KW-0675">Receptor</keyword>
<dbReference type="Pfam" id="PF07715">
    <property type="entry name" value="Plug"/>
    <property type="match status" value="1"/>
</dbReference>
<dbReference type="GO" id="GO:0009279">
    <property type="term" value="C:cell outer membrane"/>
    <property type="evidence" value="ECO:0007669"/>
    <property type="project" value="UniProtKB-SubCell"/>
</dbReference>
<keyword evidence="5 12" id="KW-0732">Signal</keyword>
<dbReference type="Pfam" id="PF00593">
    <property type="entry name" value="TonB_dep_Rec_b-barrel"/>
    <property type="match status" value="1"/>
</dbReference>
<dbReference type="InterPro" id="IPR037066">
    <property type="entry name" value="Plug_dom_sf"/>
</dbReference>
<comment type="similarity">
    <text evidence="10 11">Belongs to the TonB-dependent receptor family.</text>
</comment>